<dbReference type="AlphaFoldDB" id="A0A6V1NQ00"/>
<evidence type="ECO:0000313" key="4">
    <source>
        <dbReference type="EMBL" id="CAE0628973.1"/>
    </source>
</evidence>
<evidence type="ECO:0008006" key="5">
    <source>
        <dbReference type="Google" id="ProtNLM"/>
    </source>
</evidence>
<name>A0A6V1NQ00_HETAK</name>
<dbReference type="InterPro" id="IPR005755">
    <property type="entry name" value="Ribosomal_uL13_euk/arc"/>
</dbReference>
<dbReference type="Pfam" id="PF00572">
    <property type="entry name" value="Ribosomal_L13"/>
    <property type="match status" value="1"/>
</dbReference>
<protein>
    <recommendedName>
        <fullName evidence="5">60S ribosomal protein L13a</fullName>
    </recommendedName>
</protein>
<keyword evidence="2" id="KW-0689">Ribosomal protein</keyword>
<evidence type="ECO:0000256" key="1">
    <source>
        <dbReference type="ARBA" id="ARBA00006227"/>
    </source>
</evidence>
<dbReference type="PANTHER" id="PTHR11545:SF3">
    <property type="entry name" value="LARGE RIBOSOMAL SUBUNIT PROTEIN UL13"/>
    <property type="match status" value="1"/>
</dbReference>
<dbReference type="Gene3D" id="6.10.250.3250">
    <property type="match status" value="1"/>
</dbReference>
<dbReference type="Gene3D" id="3.90.1180.10">
    <property type="entry name" value="Ribosomal protein L13"/>
    <property type="match status" value="1"/>
</dbReference>
<dbReference type="GO" id="GO:0003729">
    <property type="term" value="F:mRNA binding"/>
    <property type="evidence" value="ECO:0007669"/>
    <property type="project" value="TreeGrafter"/>
</dbReference>
<dbReference type="GO" id="GO:0017148">
    <property type="term" value="P:negative regulation of translation"/>
    <property type="evidence" value="ECO:0007669"/>
    <property type="project" value="TreeGrafter"/>
</dbReference>
<evidence type="ECO:0000256" key="2">
    <source>
        <dbReference type="ARBA" id="ARBA00022980"/>
    </source>
</evidence>
<dbReference type="HAMAP" id="MF_01366">
    <property type="entry name" value="Ribosomal_uL13"/>
    <property type="match status" value="1"/>
</dbReference>
<dbReference type="FunFam" id="3.90.1180.10:FF:000009">
    <property type="entry name" value="60S ribosomal protein L13a"/>
    <property type="match status" value="1"/>
</dbReference>
<gene>
    <name evidence="4" type="ORF">HAKA00212_LOCUS7655</name>
</gene>
<dbReference type="GO" id="GO:0022625">
    <property type="term" value="C:cytosolic large ribosomal subunit"/>
    <property type="evidence" value="ECO:0007669"/>
    <property type="project" value="TreeGrafter"/>
</dbReference>
<dbReference type="GO" id="GO:0003735">
    <property type="term" value="F:structural constituent of ribosome"/>
    <property type="evidence" value="ECO:0007669"/>
    <property type="project" value="InterPro"/>
</dbReference>
<dbReference type="SUPFAM" id="SSF52161">
    <property type="entry name" value="Ribosomal protein L13"/>
    <property type="match status" value="1"/>
</dbReference>
<reference evidence="4" key="1">
    <citation type="submission" date="2021-01" db="EMBL/GenBank/DDBJ databases">
        <authorList>
            <person name="Corre E."/>
            <person name="Pelletier E."/>
            <person name="Niang G."/>
            <person name="Scheremetjew M."/>
            <person name="Finn R."/>
            <person name="Kale V."/>
            <person name="Holt S."/>
            <person name="Cochrane G."/>
            <person name="Meng A."/>
            <person name="Brown T."/>
            <person name="Cohen L."/>
        </authorList>
    </citation>
    <scope>NUCLEOTIDE SEQUENCE</scope>
    <source>
        <strain evidence="4">CCMP3107</strain>
    </source>
</reference>
<dbReference type="InterPro" id="IPR005822">
    <property type="entry name" value="Ribosomal_uL13"/>
</dbReference>
<dbReference type="GO" id="GO:0006412">
    <property type="term" value="P:translation"/>
    <property type="evidence" value="ECO:0007669"/>
    <property type="project" value="InterPro"/>
</dbReference>
<keyword evidence="3" id="KW-0687">Ribonucleoprotein</keyword>
<evidence type="ECO:0000256" key="3">
    <source>
        <dbReference type="ARBA" id="ARBA00023274"/>
    </source>
</evidence>
<dbReference type="NCBIfam" id="TIGR01077">
    <property type="entry name" value="L13_A_E"/>
    <property type="match status" value="1"/>
</dbReference>
<proteinExistence type="inferred from homology"/>
<sequence>MFEDTVVVDGRGHLLGRLASIVAKQLLCGQKVVLVRAEEIVMSGSLIRKKTQFAQWLKKRTNTNPKRGPIHFRSPAKIFWRTVRGMIPHKTVRGTAAMARLQCFEGIPHPWDKKKRMVVPEALKVLRLKAHRKNTKLGTLAGEVGWEKAGLIERLEAKRKIRSQAYYLKKKAAVVLKTKAAAEADLSPVAAVLAPLGM</sequence>
<dbReference type="InterPro" id="IPR036899">
    <property type="entry name" value="Ribosomal_uL13_sf"/>
</dbReference>
<dbReference type="CDD" id="cd00392">
    <property type="entry name" value="Ribosomal_L13"/>
    <property type="match status" value="1"/>
</dbReference>
<organism evidence="4">
    <name type="scientific">Heterosigma akashiwo</name>
    <name type="common">Chromophytic alga</name>
    <name type="synonym">Heterosigma carterae</name>
    <dbReference type="NCBI Taxonomy" id="2829"/>
    <lineage>
        <taxon>Eukaryota</taxon>
        <taxon>Sar</taxon>
        <taxon>Stramenopiles</taxon>
        <taxon>Ochrophyta</taxon>
        <taxon>Raphidophyceae</taxon>
        <taxon>Chattonellales</taxon>
        <taxon>Chattonellaceae</taxon>
        <taxon>Heterosigma</taxon>
    </lineage>
</organism>
<dbReference type="PANTHER" id="PTHR11545">
    <property type="entry name" value="RIBOSOMAL PROTEIN L13"/>
    <property type="match status" value="1"/>
</dbReference>
<dbReference type="EMBL" id="HBIU01016456">
    <property type="protein sequence ID" value="CAE0628973.1"/>
    <property type="molecule type" value="Transcribed_RNA"/>
</dbReference>
<comment type="similarity">
    <text evidence="1">Belongs to the universal ribosomal protein uL13 family.</text>
</comment>
<accession>A0A6V1NQ00</accession>